<name>A0A0M5KRX3_9GAMM</name>
<feature type="binding site" evidence="13">
    <location>
        <position position="318"/>
    </location>
    <ligand>
        <name>K(+)</name>
        <dbReference type="ChEBI" id="CHEBI:29103"/>
    </ligand>
</feature>
<keyword evidence="9 14" id="KW-1133">Transmembrane helix</keyword>
<dbReference type="PIRSF" id="PIRSF006247">
    <property type="entry name" value="TrkH"/>
    <property type="match status" value="1"/>
</dbReference>
<feature type="transmembrane region" description="Helical" evidence="14">
    <location>
        <begin position="37"/>
        <end position="57"/>
    </location>
</feature>
<feature type="binding site" evidence="13">
    <location>
        <position position="436"/>
    </location>
    <ligand>
        <name>K(+)</name>
        <dbReference type="ChEBI" id="CHEBI:29103"/>
    </ligand>
</feature>
<feature type="transmembrane region" description="Helical" evidence="14">
    <location>
        <begin position="394"/>
        <end position="418"/>
    </location>
</feature>
<keyword evidence="16" id="KW-1185">Reference proteome</keyword>
<dbReference type="NCBIfam" id="TIGR00933">
    <property type="entry name" value="2a38"/>
    <property type="match status" value="1"/>
</dbReference>
<evidence type="ECO:0000256" key="8">
    <source>
        <dbReference type="ARBA" id="ARBA00022958"/>
    </source>
</evidence>
<evidence type="ECO:0000256" key="2">
    <source>
        <dbReference type="ARBA" id="ARBA00009137"/>
    </source>
</evidence>
<sequence length="483" mass="53091">MQLSIVAKTIGLLLMVFSFAQVPPIIIDLIYSEGEYFSFLLSFALTLLGGLILWWPFKDTKKDFRLREGVLIVVCFWIVLSLFGTLPFLITDSISNLSFSDAFFESMSGLTTTGATVMSQLDDLPKSILFYRQQLQWLGGMGIIVLAVAVLPLLGVGGMELYHAESSGIAKDRLTPKLRNTAIALWKIYLSLTVLCALGYFLSGMTIFDAVSHSFSTVAIGGFSTHDASIGYFNSISIEMVAMFFMFLAGINFSLHFLAWNNKSLIDYIKDSEFKTYVMVLFASSVIVIIALGLNSEYGSSIETIRHSLFQTISIATTTGYTSQSFSSWPAAIPVFLIMMSFIGACVGSTGGGIKVIRILVMFRLGMKEIHKFIRPNAQVSVKLNGGSINEKSLVSVLGFFSLYAITFFLILMLLMFAGLDQVTAYSATAATMNNLGPGLGEVAQNYGSLGDTAKWILSFSMLVGRLEVLTIIAIFHRAFWRQ</sequence>
<evidence type="ECO:0000256" key="6">
    <source>
        <dbReference type="ARBA" id="ARBA00022538"/>
    </source>
</evidence>
<feature type="binding site" evidence="13">
    <location>
        <position position="319"/>
    </location>
    <ligand>
        <name>K(+)</name>
        <dbReference type="ChEBI" id="CHEBI:29103"/>
    </ligand>
</feature>
<feature type="transmembrane region" description="Helical" evidence="14">
    <location>
        <begin position="69"/>
        <end position="90"/>
    </location>
</feature>
<comment type="function">
    <text evidence="12">Low-affinity potassium transport system. Interacts with Trk system potassium uptake protein TrkA.</text>
</comment>
<dbReference type="EMBL" id="CP006911">
    <property type="protein sequence ID" value="ALE02160.1"/>
    <property type="molecule type" value="Genomic_DNA"/>
</dbReference>
<dbReference type="GO" id="GO:0015379">
    <property type="term" value="F:potassium:chloride symporter activity"/>
    <property type="evidence" value="ECO:0007669"/>
    <property type="project" value="InterPro"/>
</dbReference>
<dbReference type="STRING" id="1125411.W908_06200"/>
<evidence type="ECO:0000313" key="16">
    <source>
        <dbReference type="Proteomes" id="UP000068905"/>
    </source>
</evidence>
<dbReference type="Pfam" id="PF02386">
    <property type="entry name" value="TrkH"/>
    <property type="match status" value="1"/>
</dbReference>
<evidence type="ECO:0000256" key="12">
    <source>
        <dbReference type="PIRNR" id="PIRNR006247"/>
    </source>
</evidence>
<feature type="transmembrane region" description="Helical" evidence="14">
    <location>
        <begin position="276"/>
        <end position="294"/>
    </location>
</feature>
<evidence type="ECO:0000256" key="13">
    <source>
        <dbReference type="PIRSR" id="PIRSR006247-1"/>
    </source>
</evidence>
<dbReference type="PATRIC" id="fig|1125411.7.peg.1224"/>
<dbReference type="KEGG" id="tsn:W908_06200"/>
<organism evidence="15 16">
    <name type="scientific">Candidatus Pseudothioglobus singularis PS1</name>
    <dbReference type="NCBI Taxonomy" id="1125411"/>
    <lineage>
        <taxon>Bacteria</taxon>
        <taxon>Pseudomonadati</taxon>
        <taxon>Pseudomonadota</taxon>
        <taxon>Gammaproteobacteria</taxon>
        <taxon>Candidatus Pseudothioglobaceae</taxon>
        <taxon>Candidatus Pseudothioglobus</taxon>
    </lineage>
</organism>
<keyword evidence="13" id="KW-0479">Metal-binding</keyword>
<evidence type="ECO:0000256" key="11">
    <source>
        <dbReference type="ARBA" id="ARBA00023136"/>
    </source>
</evidence>
<dbReference type="RefSeq" id="WP_053820369.1">
    <property type="nucleotide sequence ID" value="NZ_CP006911.1"/>
</dbReference>
<evidence type="ECO:0000256" key="7">
    <source>
        <dbReference type="ARBA" id="ARBA00022692"/>
    </source>
</evidence>
<feature type="transmembrane region" description="Helical" evidence="14">
    <location>
        <begin position="232"/>
        <end position="255"/>
    </location>
</feature>
<evidence type="ECO:0000256" key="1">
    <source>
        <dbReference type="ARBA" id="ARBA00004429"/>
    </source>
</evidence>
<dbReference type="PANTHER" id="PTHR32024:SF2">
    <property type="entry name" value="TRK SYSTEM POTASSIUM UPTAKE PROTEIN TRKG-RELATED"/>
    <property type="match status" value="1"/>
</dbReference>
<feature type="transmembrane region" description="Helical" evidence="14">
    <location>
        <begin position="456"/>
        <end position="476"/>
    </location>
</feature>
<feature type="binding site" evidence="13">
    <location>
        <position position="220"/>
    </location>
    <ligand>
        <name>K(+)</name>
        <dbReference type="ChEBI" id="CHEBI:29103"/>
    </ligand>
</feature>
<keyword evidence="6 12" id="KW-0633">Potassium transport</keyword>
<keyword evidence="7 14" id="KW-0812">Transmembrane</keyword>
<evidence type="ECO:0000256" key="10">
    <source>
        <dbReference type="ARBA" id="ARBA00023065"/>
    </source>
</evidence>
<feature type="transmembrane region" description="Helical" evidence="14">
    <location>
        <begin position="183"/>
        <end position="202"/>
    </location>
</feature>
<dbReference type="AlphaFoldDB" id="A0A0M5KRX3"/>
<feature type="transmembrane region" description="Helical" evidence="14">
    <location>
        <begin position="12"/>
        <end position="31"/>
    </location>
</feature>
<feature type="transmembrane region" description="Helical" evidence="14">
    <location>
        <begin position="137"/>
        <end position="162"/>
    </location>
</feature>
<evidence type="ECO:0000256" key="4">
    <source>
        <dbReference type="ARBA" id="ARBA00022475"/>
    </source>
</evidence>
<comment type="similarity">
    <text evidence="2 12">Belongs to the TrkH potassium transport family.</text>
</comment>
<keyword evidence="8 12" id="KW-0630">Potassium</keyword>
<dbReference type="Proteomes" id="UP000068905">
    <property type="component" value="Chromosome"/>
</dbReference>
<dbReference type="PANTHER" id="PTHR32024">
    <property type="entry name" value="TRK SYSTEM POTASSIUM UPTAKE PROTEIN TRKG-RELATED"/>
    <property type="match status" value="1"/>
</dbReference>
<keyword evidence="10 12" id="KW-0406">Ion transport</keyword>
<dbReference type="GO" id="GO:0005886">
    <property type="term" value="C:plasma membrane"/>
    <property type="evidence" value="ECO:0007669"/>
    <property type="project" value="UniProtKB-SubCell"/>
</dbReference>
<feature type="binding site" evidence="13">
    <location>
        <position position="112"/>
    </location>
    <ligand>
        <name>K(+)</name>
        <dbReference type="ChEBI" id="CHEBI:29103"/>
    </ligand>
</feature>
<keyword evidence="3 12" id="KW-0813">Transport</keyword>
<dbReference type="GO" id="GO:0046872">
    <property type="term" value="F:metal ion binding"/>
    <property type="evidence" value="ECO:0007669"/>
    <property type="project" value="UniProtKB-KW"/>
</dbReference>
<reference evidence="15 16" key="1">
    <citation type="journal article" date="2015" name="Genome Announc.">
        <title>Genome Sequence of 'Candidatus Thioglobus singularis' Strain PS1, a Mixotroph from the SUP05 Clade of Marine Gammaproteobacteria.</title>
        <authorList>
            <person name="Marshall K.T."/>
            <person name="Morris R.M."/>
        </authorList>
    </citation>
    <scope>NUCLEOTIDE SEQUENCE [LARGE SCALE GENOMIC DNA]</scope>
    <source>
        <strain evidence="15 16">PS1</strain>
    </source>
</reference>
<gene>
    <name evidence="15" type="ORF">W908_06200</name>
</gene>
<feature type="binding site" evidence="13">
    <location>
        <position position="435"/>
    </location>
    <ligand>
        <name>K(+)</name>
        <dbReference type="ChEBI" id="CHEBI:29103"/>
    </ligand>
</feature>
<accession>A0A0M5KRX3</accession>
<evidence type="ECO:0000256" key="9">
    <source>
        <dbReference type="ARBA" id="ARBA00022989"/>
    </source>
</evidence>
<comment type="subcellular location">
    <subcellularLocation>
        <location evidence="1 12">Cell inner membrane</location>
        <topology evidence="1 12">Multi-pass membrane protein</topology>
    </subcellularLocation>
</comment>
<proteinExistence type="inferred from homology"/>
<keyword evidence="5 12" id="KW-0997">Cell inner membrane</keyword>
<protein>
    <recommendedName>
        <fullName evidence="12">Trk system potassium uptake protein</fullName>
    </recommendedName>
</protein>
<feature type="binding site" evidence="13">
    <location>
        <position position="113"/>
    </location>
    <ligand>
        <name>K(+)</name>
        <dbReference type="ChEBI" id="CHEBI:29103"/>
    </ligand>
</feature>
<evidence type="ECO:0000256" key="5">
    <source>
        <dbReference type="ARBA" id="ARBA00022519"/>
    </source>
</evidence>
<dbReference type="OrthoDB" id="9810952at2"/>
<keyword evidence="4 12" id="KW-1003">Cell membrane</keyword>
<dbReference type="InterPro" id="IPR003445">
    <property type="entry name" value="Cat_transpt"/>
</dbReference>
<evidence type="ECO:0000256" key="3">
    <source>
        <dbReference type="ARBA" id="ARBA00022448"/>
    </source>
</evidence>
<evidence type="ECO:0000313" key="15">
    <source>
        <dbReference type="EMBL" id="ALE02160.1"/>
    </source>
</evidence>
<feature type="transmembrane region" description="Helical" evidence="14">
    <location>
        <begin position="331"/>
        <end position="357"/>
    </location>
</feature>
<keyword evidence="11 12" id="KW-0472">Membrane</keyword>
<feature type="binding site" evidence="13">
    <location>
        <position position="221"/>
    </location>
    <ligand>
        <name>K(+)</name>
        <dbReference type="ChEBI" id="CHEBI:29103"/>
    </ligand>
</feature>
<evidence type="ECO:0000256" key="14">
    <source>
        <dbReference type="SAM" id="Phobius"/>
    </source>
</evidence>
<dbReference type="InterPro" id="IPR004772">
    <property type="entry name" value="TrkH"/>
</dbReference>